<dbReference type="EMBL" id="PDCW01000008">
    <property type="protein sequence ID" value="PJY75259.1"/>
    <property type="molecule type" value="Genomic_DNA"/>
</dbReference>
<evidence type="ECO:0000313" key="1">
    <source>
        <dbReference type="EMBL" id="PJY75259.1"/>
    </source>
</evidence>
<evidence type="ECO:0000313" key="2">
    <source>
        <dbReference type="Proteomes" id="UP000231846"/>
    </source>
</evidence>
<reference evidence="1 2" key="1">
    <citation type="journal article" date="2017" name="MBio">
        <title>Gut Symbiont Bacteroides fragilis Secretes a Eukaryotic-Like Ubiquitin Protein That Mediates Intraspecies Antagonism.</title>
        <authorList>
            <person name="Chatzidaki-Livanis M."/>
            <person name="Coyne M.J."/>
            <person name="Roelofs K.G."/>
            <person name="Gentyala R.R."/>
            <person name="Caldwell J.M."/>
            <person name="Comstock L.E."/>
        </authorList>
    </citation>
    <scope>NUCLEOTIDE SEQUENCE [LARGE SCALE GENOMIC DNA]</scope>
    <source>
        <strain evidence="1 2">12905</strain>
    </source>
</reference>
<proteinExistence type="predicted"/>
<sequence>MEEEVPDIRTLPLGICIVENNSYFCNKKSYLTAQQRKTLKFARLPTRYLYFSNNSLKVYSSIG</sequence>
<protein>
    <submittedName>
        <fullName evidence="1">Uncharacterized protein</fullName>
    </submittedName>
</protein>
<dbReference type="Proteomes" id="UP000231846">
    <property type="component" value="Unassembled WGS sequence"/>
</dbReference>
<comment type="caution">
    <text evidence="1">The sequence shown here is derived from an EMBL/GenBank/DDBJ whole genome shotgun (WGS) entry which is preliminary data.</text>
</comment>
<name>A0A2M9V9B4_BACFG</name>
<accession>A0A2M9V9B4</accession>
<gene>
    <name evidence="1" type="ORF">CQW34_01553</name>
</gene>
<dbReference type="AlphaFoldDB" id="A0A2M9V9B4"/>
<organism evidence="1 2">
    <name type="scientific">Bacteroides fragilis</name>
    <dbReference type="NCBI Taxonomy" id="817"/>
    <lineage>
        <taxon>Bacteria</taxon>
        <taxon>Pseudomonadati</taxon>
        <taxon>Bacteroidota</taxon>
        <taxon>Bacteroidia</taxon>
        <taxon>Bacteroidales</taxon>
        <taxon>Bacteroidaceae</taxon>
        <taxon>Bacteroides</taxon>
    </lineage>
</organism>